<keyword evidence="3" id="KW-1185">Reference proteome</keyword>
<organism evidence="2 3">
    <name type="scientific">Seminavis robusta</name>
    <dbReference type="NCBI Taxonomy" id="568900"/>
    <lineage>
        <taxon>Eukaryota</taxon>
        <taxon>Sar</taxon>
        <taxon>Stramenopiles</taxon>
        <taxon>Ochrophyta</taxon>
        <taxon>Bacillariophyta</taxon>
        <taxon>Bacillariophyceae</taxon>
        <taxon>Bacillariophycidae</taxon>
        <taxon>Naviculales</taxon>
        <taxon>Naviculaceae</taxon>
        <taxon>Seminavis</taxon>
    </lineage>
</organism>
<feature type="region of interest" description="Disordered" evidence="1">
    <location>
        <begin position="177"/>
        <end position="216"/>
    </location>
</feature>
<dbReference type="PANTHER" id="PTHR14614:SF97">
    <property type="entry name" value="S-ADENOSYL-L-METHIONINE-DEPENDENT METHYLTRANSFERASES SUPERFAMILY PROTEIN"/>
    <property type="match status" value="1"/>
</dbReference>
<keyword evidence="2" id="KW-0808">Transferase</keyword>
<gene>
    <name evidence="2" type="ORF">SEMRO_195_G083240.1</name>
</gene>
<dbReference type="AlphaFoldDB" id="A0A9N8DKP3"/>
<dbReference type="EMBL" id="CAICTM010000194">
    <property type="protein sequence ID" value="CAB9504384.1"/>
    <property type="molecule type" value="Genomic_DNA"/>
</dbReference>
<dbReference type="InterPro" id="IPR019410">
    <property type="entry name" value="Methyltransf_16"/>
</dbReference>
<dbReference type="Proteomes" id="UP001153069">
    <property type="component" value="Unassembled WGS sequence"/>
</dbReference>
<evidence type="ECO:0000256" key="1">
    <source>
        <dbReference type="SAM" id="MobiDB-lite"/>
    </source>
</evidence>
<reference evidence="2" key="1">
    <citation type="submission" date="2020-06" db="EMBL/GenBank/DDBJ databases">
        <authorList>
            <consortium name="Plant Systems Biology data submission"/>
        </authorList>
    </citation>
    <scope>NUCLEOTIDE SEQUENCE</scope>
    <source>
        <strain evidence="2">D6</strain>
    </source>
</reference>
<protein>
    <submittedName>
        <fullName evidence="2">Methyltransferase</fullName>
    </submittedName>
</protein>
<dbReference type="GO" id="GO:0032259">
    <property type="term" value="P:methylation"/>
    <property type="evidence" value="ECO:0007669"/>
    <property type="project" value="UniProtKB-KW"/>
</dbReference>
<proteinExistence type="predicted"/>
<sequence>MTSGFRGDPSRLRPPSEHFRCRERIVEDQDNFDHLAVVAFECSVGHQEGKENVLLFYCREPSCGVLVDNEPAAEKEEDGAVDPSFFDPGYTLAGKTGFQVWPGSRLVVEALTVPQSSDPDDLQKWQQRVSKGAFRVLELGSGVGMVGASLAHAGCQVLLTDLSTLVSESLIPNLERNSISSSSGEEDAPPPEWMTTYLPALPTSTADDSSSSDTSKTTLRIGQGWVAAAALDWTRPLDNQLSNEQCQVDLIVASDCVWLVSMLEGLLDTVQSIFETSKRSPTLLMSFQRRDPDKPEETNTSKMFTTVDRVMEELKAQEWAVECLVWHPVVYHEEDGKRDDSKEVFLLQVNPHQ</sequence>
<dbReference type="Gene3D" id="3.40.50.150">
    <property type="entry name" value="Vaccinia Virus protein VP39"/>
    <property type="match status" value="1"/>
</dbReference>
<feature type="compositionally biased region" description="Low complexity" evidence="1">
    <location>
        <begin position="203"/>
        <end position="216"/>
    </location>
</feature>
<dbReference type="SUPFAM" id="SSF53335">
    <property type="entry name" value="S-adenosyl-L-methionine-dependent methyltransferases"/>
    <property type="match status" value="1"/>
</dbReference>
<dbReference type="GO" id="GO:0008168">
    <property type="term" value="F:methyltransferase activity"/>
    <property type="evidence" value="ECO:0007669"/>
    <property type="project" value="UniProtKB-KW"/>
</dbReference>
<dbReference type="OrthoDB" id="407325at2759"/>
<dbReference type="InterPro" id="IPR029063">
    <property type="entry name" value="SAM-dependent_MTases_sf"/>
</dbReference>
<accession>A0A9N8DKP3</accession>
<evidence type="ECO:0000313" key="3">
    <source>
        <dbReference type="Proteomes" id="UP001153069"/>
    </source>
</evidence>
<evidence type="ECO:0000313" key="2">
    <source>
        <dbReference type="EMBL" id="CAB9504384.1"/>
    </source>
</evidence>
<dbReference type="Pfam" id="PF10294">
    <property type="entry name" value="Methyltransf_16"/>
    <property type="match status" value="2"/>
</dbReference>
<keyword evidence="2" id="KW-0489">Methyltransferase</keyword>
<name>A0A9N8DKP3_9STRA</name>
<comment type="caution">
    <text evidence="2">The sequence shown here is derived from an EMBL/GenBank/DDBJ whole genome shotgun (WGS) entry which is preliminary data.</text>
</comment>
<dbReference type="PANTHER" id="PTHR14614">
    <property type="entry name" value="HEPATOCELLULAR CARCINOMA-ASSOCIATED ANTIGEN"/>
    <property type="match status" value="1"/>
</dbReference>